<organism evidence="3 4">
    <name type="scientific">Molorchus minor</name>
    <dbReference type="NCBI Taxonomy" id="1323400"/>
    <lineage>
        <taxon>Eukaryota</taxon>
        <taxon>Metazoa</taxon>
        <taxon>Ecdysozoa</taxon>
        <taxon>Arthropoda</taxon>
        <taxon>Hexapoda</taxon>
        <taxon>Insecta</taxon>
        <taxon>Pterygota</taxon>
        <taxon>Neoptera</taxon>
        <taxon>Endopterygota</taxon>
        <taxon>Coleoptera</taxon>
        <taxon>Polyphaga</taxon>
        <taxon>Cucujiformia</taxon>
        <taxon>Chrysomeloidea</taxon>
        <taxon>Cerambycidae</taxon>
        <taxon>Lamiinae</taxon>
        <taxon>Monochamini</taxon>
        <taxon>Molorchus</taxon>
    </lineage>
</organism>
<sequence>MSKLVVFTLILLISCVFVAGDTSEESNSQSSEEGHSHQHGHGGHGGSDHGGQGGVSPRSGVDHPPQG</sequence>
<dbReference type="EMBL" id="JAPWTJ010000511">
    <property type="protein sequence ID" value="KAJ8977775.1"/>
    <property type="molecule type" value="Genomic_DNA"/>
</dbReference>
<proteinExistence type="predicted"/>
<keyword evidence="2" id="KW-0732">Signal</keyword>
<feature type="chain" id="PRO_5047284460" evidence="2">
    <location>
        <begin position="21"/>
        <end position="67"/>
    </location>
</feature>
<evidence type="ECO:0000313" key="4">
    <source>
        <dbReference type="Proteomes" id="UP001162164"/>
    </source>
</evidence>
<dbReference type="PROSITE" id="PS51257">
    <property type="entry name" value="PROKAR_LIPOPROTEIN"/>
    <property type="match status" value="1"/>
</dbReference>
<accession>A0ABQ9JI94</accession>
<comment type="caution">
    <text evidence="3">The sequence shown here is derived from an EMBL/GenBank/DDBJ whole genome shotgun (WGS) entry which is preliminary data.</text>
</comment>
<keyword evidence="4" id="KW-1185">Reference proteome</keyword>
<feature type="signal peptide" evidence="2">
    <location>
        <begin position="1"/>
        <end position="20"/>
    </location>
</feature>
<protein>
    <submittedName>
        <fullName evidence="3">Uncharacterized protein</fullName>
    </submittedName>
</protein>
<reference evidence="3" key="1">
    <citation type="journal article" date="2023" name="Insect Mol. Biol.">
        <title>Genome sequencing provides insights into the evolution of gene families encoding plant cell wall-degrading enzymes in longhorned beetles.</title>
        <authorList>
            <person name="Shin N.R."/>
            <person name="Okamura Y."/>
            <person name="Kirsch R."/>
            <person name="Pauchet Y."/>
        </authorList>
    </citation>
    <scope>NUCLEOTIDE SEQUENCE</scope>
    <source>
        <strain evidence="3">MMC_N1</strain>
    </source>
</reference>
<feature type="region of interest" description="Disordered" evidence="1">
    <location>
        <begin position="22"/>
        <end position="67"/>
    </location>
</feature>
<feature type="compositionally biased region" description="Gly residues" evidence="1">
    <location>
        <begin position="43"/>
        <end position="54"/>
    </location>
</feature>
<gene>
    <name evidence="3" type="ORF">NQ317_001686</name>
</gene>
<name>A0ABQ9JI94_9CUCU</name>
<evidence type="ECO:0000313" key="3">
    <source>
        <dbReference type="EMBL" id="KAJ8977775.1"/>
    </source>
</evidence>
<dbReference type="Proteomes" id="UP001162164">
    <property type="component" value="Unassembled WGS sequence"/>
</dbReference>
<evidence type="ECO:0000256" key="2">
    <source>
        <dbReference type="SAM" id="SignalP"/>
    </source>
</evidence>
<evidence type="ECO:0000256" key="1">
    <source>
        <dbReference type="SAM" id="MobiDB-lite"/>
    </source>
</evidence>